<protein>
    <submittedName>
        <fullName evidence="1">Uncharacterized protein</fullName>
    </submittedName>
</protein>
<proteinExistence type="predicted"/>
<evidence type="ECO:0000313" key="1">
    <source>
        <dbReference type="EMBL" id="OGK07244.1"/>
    </source>
</evidence>
<evidence type="ECO:0000313" key="2">
    <source>
        <dbReference type="Proteomes" id="UP000179243"/>
    </source>
</evidence>
<dbReference type="AlphaFoldDB" id="A0A1F7FKJ3"/>
<organism evidence="1 2">
    <name type="scientific">Candidatus Raymondbacteria bacterium RIFOXYD12_FULL_49_13</name>
    <dbReference type="NCBI Taxonomy" id="1817890"/>
    <lineage>
        <taxon>Bacteria</taxon>
        <taxon>Raymondiibacteriota</taxon>
    </lineage>
</organism>
<dbReference type="EMBL" id="MFYX01000011">
    <property type="protein sequence ID" value="OGK07244.1"/>
    <property type="molecule type" value="Genomic_DNA"/>
</dbReference>
<reference evidence="1 2" key="1">
    <citation type="journal article" date="2016" name="Nat. Commun.">
        <title>Thousands of microbial genomes shed light on interconnected biogeochemical processes in an aquifer system.</title>
        <authorList>
            <person name="Anantharaman K."/>
            <person name="Brown C.T."/>
            <person name="Hug L.A."/>
            <person name="Sharon I."/>
            <person name="Castelle C.J."/>
            <person name="Probst A.J."/>
            <person name="Thomas B.C."/>
            <person name="Singh A."/>
            <person name="Wilkins M.J."/>
            <person name="Karaoz U."/>
            <person name="Brodie E.L."/>
            <person name="Williams K.H."/>
            <person name="Hubbard S.S."/>
            <person name="Banfield J.F."/>
        </authorList>
    </citation>
    <scope>NUCLEOTIDE SEQUENCE [LARGE SCALE GENOMIC DNA]</scope>
</reference>
<comment type="caution">
    <text evidence="1">The sequence shown here is derived from an EMBL/GenBank/DDBJ whole genome shotgun (WGS) entry which is preliminary data.</text>
</comment>
<dbReference type="Proteomes" id="UP000179243">
    <property type="component" value="Unassembled WGS sequence"/>
</dbReference>
<sequence length="73" mass="8732">MNFRPSRNYIIPFTYRREDHVPVKKEHSEIWTWHQETGGLGSQRTKNPPVKKETKGALRNECAFCFWVLKKEV</sequence>
<gene>
    <name evidence="1" type="ORF">A2519_14035</name>
</gene>
<accession>A0A1F7FKJ3</accession>
<name>A0A1F7FKJ3_UNCRA</name>